<keyword evidence="1" id="KW-0472">Membrane</keyword>
<proteinExistence type="predicted"/>
<reference evidence="2 3" key="1">
    <citation type="submission" date="2022-09" db="EMBL/GenBank/DDBJ databases">
        <authorList>
            <person name="Palmer J.M."/>
        </authorList>
    </citation>
    <scope>NUCLEOTIDE SEQUENCE [LARGE SCALE GENOMIC DNA]</scope>
    <source>
        <strain evidence="2 3">DSM 7382</strain>
    </source>
</reference>
<gene>
    <name evidence="2" type="ORF">QCA50_003462</name>
</gene>
<sequence length="171" mass="19813">MVETIFVIIQARTVQVLYVDNRKLYPGGPWAYFFAAQNLAINIIFYATLFSLTFLSDCLVLWRCWVIWVSAGRKLWAILAIIFPTIFLVASFVMGTLWTLQYSQPGLSFYSAHPLAHGTSFYAISLRLNGNVMYQVLKVRTIIMSDQFIQPQRHIDRRPSSRRMHEIRSTV</sequence>
<name>A0AAW0GS78_9APHY</name>
<feature type="transmembrane region" description="Helical" evidence="1">
    <location>
        <begin position="75"/>
        <end position="100"/>
    </location>
</feature>
<evidence type="ECO:0000256" key="1">
    <source>
        <dbReference type="SAM" id="Phobius"/>
    </source>
</evidence>
<protein>
    <submittedName>
        <fullName evidence="2">Uncharacterized protein</fullName>
    </submittedName>
</protein>
<dbReference type="EMBL" id="JASBNA010000003">
    <property type="protein sequence ID" value="KAK7693889.1"/>
    <property type="molecule type" value="Genomic_DNA"/>
</dbReference>
<dbReference type="AlphaFoldDB" id="A0AAW0GS78"/>
<accession>A0AAW0GS78</accession>
<keyword evidence="1" id="KW-1133">Transmembrane helix</keyword>
<organism evidence="2 3">
    <name type="scientific">Cerrena zonata</name>
    <dbReference type="NCBI Taxonomy" id="2478898"/>
    <lineage>
        <taxon>Eukaryota</taxon>
        <taxon>Fungi</taxon>
        <taxon>Dikarya</taxon>
        <taxon>Basidiomycota</taxon>
        <taxon>Agaricomycotina</taxon>
        <taxon>Agaricomycetes</taxon>
        <taxon>Polyporales</taxon>
        <taxon>Cerrenaceae</taxon>
        <taxon>Cerrena</taxon>
    </lineage>
</organism>
<keyword evidence="3" id="KW-1185">Reference proteome</keyword>
<comment type="caution">
    <text evidence="2">The sequence shown here is derived from an EMBL/GenBank/DDBJ whole genome shotgun (WGS) entry which is preliminary data.</text>
</comment>
<dbReference type="Proteomes" id="UP001385951">
    <property type="component" value="Unassembled WGS sequence"/>
</dbReference>
<evidence type="ECO:0000313" key="2">
    <source>
        <dbReference type="EMBL" id="KAK7693889.1"/>
    </source>
</evidence>
<feature type="transmembrane region" description="Helical" evidence="1">
    <location>
        <begin position="30"/>
        <end position="55"/>
    </location>
</feature>
<keyword evidence="1" id="KW-0812">Transmembrane</keyword>
<evidence type="ECO:0000313" key="3">
    <source>
        <dbReference type="Proteomes" id="UP001385951"/>
    </source>
</evidence>